<protein>
    <submittedName>
        <fullName evidence="2">Uncharacterized protein</fullName>
    </submittedName>
</protein>
<comment type="caution">
    <text evidence="2">The sequence shown here is derived from an EMBL/GenBank/DDBJ whole genome shotgun (WGS) entry which is preliminary data.</text>
</comment>
<accession>A0AAJ1TY12</accession>
<organism evidence="2 3">
    <name type="scientific">Methylobacterium brachiatum</name>
    <dbReference type="NCBI Taxonomy" id="269660"/>
    <lineage>
        <taxon>Bacteria</taxon>
        <taxon>Pseudomonadati</taxon>
        <taxon>Pseudomonadota</taxon>
        <taxon>Alphaproteobacteria</taxon>
        <taxon>Hyphomicrobiales</taxon>
        <taxon>Methylobacteriaceae</taxon>
        <taxon>Methylobacterium</taxon>
    </lineage>
</organism>
<evidence type="ECO:0000256" key="1">
    <source>
        <dbReference type="SAM" id="MobiDB-lite"/>
    </source>
</evidence>
<dbReference type="Proteomes" id="UP001223420">
    <property type="component" value="Unassembled WGS sequence"/>
</dbReference>
<proteinExistence type="predicted"/>
<sequence length="39" mass="4348">MEHRVVEDTHGDHGGHAEERREGSHEGSHETSHGASEHH</sequence>
<evidence type="ECO:0000313" key="2">
    <source>
        <dbReference type="EMBL" id="MDQ0546864.1"/>
    </source>
</evidence>
<feature type="region of interest" description="Disordered" evidence="1">
    <location>
        <begin position="1"/>
        <end position="39"/>
    </location>
</feature>
<name>A0AAJ1TY12_9HYPH</name>
<dbReference type="EMBL" id="JAUSWL010000018">
    <property type="protein sequence ID" value="MDQ0546864.1"/>
    <property type="molecule type" value="Genomic_DNA"/>
</dbReference>
<dbReference type="AlphaFoldDB" id="A0AAJ1TY12"/>
<evidence type="ECO:0000313" key="3">
    <source>
        <dbReference type="Proteomes" id="UP001223420"/>
    </source>
</evidence>
<reference evidence="2" key="1">
    <citation type="submission" date="2023-07" db="EMBL/GenBank/DDBJ databases">
        <title>Genomic Encyclopedia of Type Strains, Phase IV (KMG-IV): sequencing the most valuable type-strain genomes for metagenomic binning, comparative biology and taxonomic classification.</title>
        <authorList>
            <person name="Goeker M."/>
        </authorList>
    </citation>
    <scope>NUCLEOTIDE SEQUENCE</scope>
    <source>
        <strain evidence="2">DSM 19569</strain>
    </source>
</reference>
<gene>
    <name evidence="2" type="ORF">QO001_005816</name>
</gene>